<protein>
    <recommendedName>
        <fullName evidence="4">ArsR family transcriptional regulator</fullName>
    </recommendedName>
</protein>
<gene>
    <name evidence="2" type="ORF">QIS96_19280</name>
</gene>
<dbReference type="EMBL" id="JASCIQ010000019">
    <property type="protein sequence ID" value="MDI3405951.1"/>
    <property type="molecule type" value="Genomic_DNA"/>
</dbReference>
<comment type="caution">
    <text evidence="2">The sequence shown here is derived from an EMBL/GenBank/DDBJ whole genome shotgun (WGS) entry which is preliminary data.</text>
</comment>
<organism evidence="2 3">
    <name type="scientific">Streptomyces cavernicola</name>
    <dbReference type="NCBI Taxonomy" id="3043613"/>
    <lineage>
        <taxon>Bacteria</taxon>
        <taxon>Bacillati</taxon>
        <taxon>Actinomycetota</taxon>
        <taxon>Actinomycetes</taxon>
        <taxon>Kitasatosporales</taxon>
        <taxon>Streptomycetaceae</taxon>
        <taxon>Streptomyces</taxon>
    </lineage>
</organism>
<reference evidence="2 3" key="1">
    <citation type="submission" date="2023-05" db="EMBL/GenBank/DDBJ databases">
        <title>Draft genome sequence of Streptomyces sp. B-S-A6 isolated from a cave soil in Thailand.</title>
        <authorList>
            <person name="Chamroensaksri N."/>
            <person name="Muangham S."/>
        </authorList>
    </citation>
    <scope>NUCLEOTIDE SEQUENCE [LARGE SCALE GENOMIC DNA]</scope>
    <source>
        <strain evidence="2 3">B-S-A6</strain>
    </source>
</reference>
<keyword evidence="3" id="KW-1185">Reference proteome</keyword>
<dbReference type="Proteomes" id="UP001223978">
    <property type="component" value="Unassembled WGS sequence"/>
</dbReference>
<evidence type="ECO:0000313" key="3">
    <source>
        <dbReference type="Proteomes" id="UP001223978"/>
    </source>
</evidence>
<name>A0ABT6SCM8_9ACTN</name>
<proteinExistence type="predicted"/>
<feature type="region of interest" description="Disordered" evidence="1">
    <location>
        <begin position="39"/>
        <end position="58"/>
    </location>
</feature>
<sequence length="83" mass="9174">MAYHLDRLCAQGVVVETRERLSGRCPHCGQRTCGPPAEPQWVDGRASEPREPLPPMLGQCPRRKIAAQAGGRVLDDVLRELVD</sequence>
<evidence type="ECO:0000256" key="1">
    <source>
        <dbReference type="SAM" id="MobiDB-lite"/>
    </source>
</evidence>
<evidence type="ECO:0008006" key="4">
    <source>
        <dbReference type="Google" id="ProtNLM"/>
    </source>
</evidence>
<accession>A0ABT6SCM8</accession>
<evidence type="ECO:0000313" key="2">
    <source>
        <dbReference type="EMBL" id="MDI3405951.1"/>
    </source>
</evidence>
<dbReference type="RefSeq" id="WP_282543885.1">
    <property type="nucleotide sequence ID" value="NZ_JASCIQ010000019.1"/>
</dbReference>